<reference evidence="1 2" key="1">
    <citation type="submission" date="2016-02" db="EMBL/GenBank/DDBJ databases">
        <title>Genome analysis of coral dinoflagellate symbionts highlights evolutionary adaptations to a symbiotic lifestyle.</title>
        <authorList>
            <person name="Aranda M."/>
            <person name="Li Y."/>
            <person name="Liew Y.J."/>
            <person name="Baumgarten S."/>
            <person name="Simakov O."/>
            <person name="Wilson M."/>
            <person name="Piel J."/>
            <person name="Ashoor H."/>
            <person name="Bougouffa S."/>
            <person name="Bajic V.B."/>
            <person name="Ryu T."/>
            <person name="Ravasi T."/>
            <person name="Bayer T."/>
            <person name="Micklem G."/>
            <person name="Kim H."/>
            <person name="Bhak J."/>
            <person name="Lajeunesse T.C."/>
            <person name="Voolstra C.R."/>
        </authorList>
    </citation>
    <scope>NUCLEOTIDE SEQUENCE [LARGE SCALE GENOMIC DNA]</scope>
    <source>
        <strain evidence="1 2">CCMP2467</strain>
    </source>
</reference>
<keyword evidence="2" id="KW-1185">Reference proteome</keyword>
<sequence length="146" mass="16819">MILTTTVAVKSHQMTHLDSWMAHCTANVLSACVAMTAMIKAGGDNSQNLCLNINRKANKLMHDQSKMIKGRQIIAMMYESFRTRDRLSLDYLIKLQWQGDQKMNTFKQTWLEIIDRMRPEDVPSETALRDTLYSKIKDSPPLKNEL</sequence>
<dbReference type="AlphaFoldDB" id="A0A1Q8ZK82"/>
<protein>
    <submittedName>
        <fullName evidence="1">Uncharacterized protein</fullName>
    </submittedName>
</protein>
<dbReference type="OrthoDB" id="418331at2759"/>
<gene>
    <name evidence="1" type="ORF">AK812_SmicGene48950</name>
</gene>
<dbReference type="EMBL" id="LSRX01009342">
    <property type="protein sequence ID" value="OLP22757.1"/>
    <property type="molecule type" value="Genomic_DNA"/>
</dbReference>
<comment type="caution">
    <text evidence="1">The sequence shown here is derived from an EMBL/GenBank/DDBJ whole genome shotgun (WGS) entry which is preliminary data.</text>
</comment>
<accession>A0A1Q8ZK82</accession>
<name>A0A1Q8ZK82_SYMMI</name>
<evidence type="ECO:0000313" key="1">
    <source>
        <dbReference type="EMBL" id="OLP22757.1"/>
    </source>
</evidence>
<dbReference type="Proteomes" id="UP000186817">
    <property type="component" value="Unassembled WGS sequence"/>
</dbReference>
<proteinExistence type="predicted"/>
<evidence type="ECO:0000313" key="2">
    <source>
        <dbReference type="Proteomes" id="UP000186817"/>
    </source>
</evidence>
<organism evidence="1 2">
    <name type="scientific">Symbiodinium microadriaticum</name>
    <name type="common">Dinoflagellate</name>
    <name type="synonym">Zooxanthella microadriatica</name>
    <dbReference type="NCBI Taxonomy" id="2951"/>
    <lineage>
        <taxon>Eukaryota</taxon>
        <taxon>Sar</taxon>
        <taxon>Alveolata</taxon>
        <taxon>Dinophyceae</taxon>
        <taxon>Suessiales</taxon>
        <taxon>Symbiodiniaceae</taxon>
        <taxon>Symbiodinium</taxon>
    </lineage>
</organism>